<comment type="caution">
    <text evidence="3">The sequence shown here is derived from an EMBL/GenBank/DDBJ whole genome shotgun (WGS) entry which is preliminary data.</text>
</comment>
<protein>
    <submittedName>
        <fullName evidence="3">BA14K family protein</fullName>
    </submittedName>
</protein>
<name>A0ABU3ZR86_9SPHN</name>
<dbReference type="EMBL" id="JAPTHD010000001">
    <property type="protein sequence ID" value="MDV5822038.1"/>
    <property type="molecule type" value="Genomic_DNA"/>
</dbReference>
<feature type="signal peptide" evidence="2">
    <location>
        <begin position="1"/>
        <end position="24"/>
    </location>
</feature>
<keyword evidence="4" id="KW-1185">Reference proteome</keyword>
<organism evidence="3 4">
    <name type="scientific">Sphingobium naphthae</name>
    <dbReference type="NCBI Taxonomy" id="1886786"/>
    <lineage>
        <taxon>Bacteria</taxon>
        <taxon>Pseudomonadati</taxon>
        <taxon>Pseudomonadota</taxon>
        <taxon>Alphaproteobacteria</taxon>
        <taxon>Sphingomonadales</taxon>
        <taxon>Sphingomonadaceae</taxon>
        <taxon>Sphingobium</taxon>
    </lineage>
</organism>
<dbReference type="RefSeq" id="WP_317515351.1">
    <property type="nucleotide sequence ID" value="NZ_JAPTHD010000001.1"/>
</dbReference>
<feature type="region of interest" description="Disordered" evidence="1">
    <location>
        <begin position="22"/>
        <end position="76"/>
    </location>
</feature>
<evidence type="ECO:0000256" key="1">
    <source>
        <dbReference type="SAM" id="MobiDB-lite"/>
    </source>
</evidence>
<feature type="chain" id="PRO_5046746853" evidence="2">
    <location>
        <begin position="25"/>
        <end position="106"/>
    </location>
</feature>
<proteinExistence type="predicted"/>
<keyword evidence="2" id="KW-0732">Signal</keyword>
<dbReference type="Proteomes" id="UP001185984">
    <property type="component" value="Unassembled WGS sequence"/>
</dbReference>
<evidence type="ECO:0000313" key="3">
    <source>
        <dbReference type="EMBL" id="MDV5822038.1"/>
    </source>
</evidence>
<reference evidence="4" key="1">
    <citation type="journal article" date="2022" name="J Environ Chem Eng">
        <title>Biodegradation of petroleum oil using a constructed nonpathogenic and heavy metal-tolerant bacterial consortium isolated from marine sponges.</title>
        <authorList>
            <person name="Dechsakulwatana C."/>
            <person name="Rungsihiranrut A."/>
            <person name="Muangchinda C."/>
            <person name="Ningthoujam R."/>
            <person name="Klankeo P."/>
            <person name="Pinyakong O."/>
        </authorList>
    </citation>
    <scope>NUCLEOTIDE SEQUENCE [LARGE SCALE GENOMIC DNA]</scope>
    <source>
        <strain evidence="4">MO2-4</strain>
    </source>
</reference>
<accession>A0ABU3ZR86</accession>
<evidence type="ECO:0000313" key="4">
    <source>
        <dbReference type="Proteomes" id="UP001185984"/>
    </source>
</evidence>
<gene>
    <name evidence="3" type="ORF">O0R41_00265</name>
</gene>
<feature type="compositionally biased region" description="Low complexity" evidence="1">
    <location>
        <begin position="39"/>
        <end position="67"/>
    </location>
</feature>
<evidence type="ECO:0000256" key="2">
    <source>
        <dbReference type="SAM" id="SignalP"/>
    </source>
</evidence>
<sequence length="106" mass="11315">MMSRSLLPIAIAALVGAAAMPAAAAPQQNHDSHSRAQTQAQSKVPVKVAAKSKAPVKVAAKSKTPVTSSASKGLTRHQAACRARYRSYDIRSDTYNTGKRRLRCKL</sequence>